<evidence type="ECO:0000256" key="7">
    <source>
        <dbReference type="ARBA" id="ARBA00036633"/>
    </source>
</evidence>
<keyword evidence="6 9" id="KW-0326">Glycosidase</keyword>
<dbReference type="InterPro" id="IPR001139">
    <property type="entry name" value="Glyco_hydro_30"/>
</dbReference>
<feature type="domain" description="Glycosyl hydrolase family 30 TIM-barrel" evidence="11">
    <location>
        <begin position="78"/>
        <end position="419"/>
    </location>
</feature>
<gene>
    <name evidence="13" type="ORF">LECACI_7A009559</name>
</gene>
<dbReference type="InterPro" id="IPR033452">
    <property type="entry name" value="GH30_C"/>
</dbReference>
<dbReference type="Gene3D" id="2.60.40.1180">
    <property type="entry name" value="Golgi alpha-mannosidase II"/>
    <property type="match status" value="1"/>
</dbReference>
<dbReference type="PANTHER" id="PTHR11069">
    <property type="entry name" value="GLUCOSYLCERAMIDASE"/>
    <property type="match status" value="1"/>
</dbReference>
<evidence type="ECO:0000256" key="4">
    <source>
        <dbReference type="ARBA" id="ARBA00022729"/>
    </source>
</evidence>
<feature type="chain" id="PRO_5042586878" description="glucan endo-1,6-beta-glucosidase" evidence="10">
    <location>
        <begin position="21"/>
        <end position="494"/>
    </location>
</feature>
<protein>
    <recommendedName>
        <fullName evidence="8">glucan endo-1,6-beta-glucosidase</fullName>
        <ecNumber evidence="8">3.2.1.75</ecNumber>
    </recommendedName>
</protein>
<dbReference type="EC" id="3.2.1.75" evidence="8"/>
<evidence type="ECO:0000313" key="13">
    <source>
        <dbReference type="EMBL" id="CAK4034401.1"/>
    </source>
</evidence>
<name>A0AAI9EDV5_9PEZI</name>
<dbReference type="Pfam" id="PF17189">
    <property type="entry name" value="Glyco_hydro_30C"/>
    <property type="match status" value="1"/>
</dbReference>
<dbReference type="AlphaFoldDB" id="A0AAI9EDV5"/>
<evidence type="ECO:0000256" key="9">
    <source>
        <dbReference type="RuleBase" id="RU361188"/>
    </source>
</evidence>
<keyword evidence="5 9" id="KW-0378">Hydrolase</keyword>
<evidence type="ECO:0000259" key="11">
    <source>
        <dbReference type="Pfam" id="PF02055"/>
    </source>
</evidence>
<dbReference type="Proteomes" id="UP001296104">
    <property type="component" value="Unassembled WGS sequence"/>
</dbReference>
<dbReference type="EMBL" id="CAVMBE010000116">
    <property type="protein sequence ID" value="CAK4034401.1"/>
    <property type="molecule type" value="Genomic_DNA"/>
</dbReference>
<dbReference type="GO" id="GO:0046557">
    <property type="term" value="F:glucan endo-1,6-beta-glucosidase activity"/>
    <property type="evidence" value="ECO:0007669"/>
    <property type="project" value="UniProtKB-EC"/>
</dbReference>
<dbReference type="GO" id="GO:0005576">
    <property type="term" value="C:extracellular region"/>
    <property type="evidence" value="ECO:0007669"/>
    <property type="project" value="UniProtKB-SubCell"/>
</dbReference>
<dbReference type="SUPFAM" id="SSF51445">
    <property type="entry name" value="(Trans)glycosidases"/>
    <property type="match status" value="1"/>
</dbReference>
<evidence type="ECO:0000256" key="6">
    <source>
        <dbReference type="ARBA" id="ARBA00023295"/>
    </source>
</evidence>
<dbReference type="Pfam" id="PF02055">
    <property type="entry name" value="Glyco_hydro_30"/>
    <property type="match status" value="1"/>
</dbReference>
<dbReference type="InterPro" id="IPR033453">
    <property type="entry name" value="Glyco_hydro_30_TIM-barrel"/>
</dbReference>
<sequence>MAALLVFSLVLSSLQSFAAGVPVLVERSAASAICTNWNMSYKLTAITAPTRGFSAVPAGGQEWNINIDDSSAGHKQAITGFGAAVTDATVSTFNSLSSSTLSKLLGTLVTPSGANFNLMRHTIGSSDLTPDGAAYSYDDSSAPDTSLSKFALGSKGTAMANLLASMKKQNSNMKILGSSWSPPGWMKTNQALMGNLTNNNLSDRYLDSSQTDYSTAFANYFVKYIQAFNKLGANVDAITIQNEPVWSTAGYPSMYMYDYEQGNLIQYSVGPALANANLATSIWAYDANTDLPSFPQNILTMASKYVNTVAWHCYADSLDWSAMTTFQQANPGVQQIMTECWTPAISGQSDWYHAANFTMGTLQNWASGALAWTLGADPNNGPHMTNGCSYCQGLVTINSATSYTFNMAYYLMAQFSRYIPRGAIILSGTGSTSSPKDLGVQFVSSLNPDNTKTVVILNTLSKDVYLELTLSSSGAQWSGKIPTNSLVTWVLPSS</sequence>
<dbReference type="Gene3D" id="3.20.20.80">
    <property type="entry name" value="Glycosidases"/>
    <property type="match status" value="1"/>
</dbReference>
<dbReference type="InterPro" id="IPR017853">
    <property type="entry name" value="GH"/>
</dbReference>
<dbReference type="GO" id="GO:0004348">
    <property type="term" value="F:glucosylceramidase activity"/>
    <property type="evidence" value="ECO:0007669"/>
    <property type="project" value="InterPro"/>
</dbReference>
<dbReference type="FunFam" id="3.20.20.80:FF:000128">
    <property type="entry name" value="Endo-1,6-beta-D-glucanase neg1"/>
    <property type="match status" value="1"/>
</dbReference>
<dbReference type="GO" id="GO:0016020">
    <property type="term" value="C:membrane"/>
    <property type="evidence" value="ECO:0007669"/>
    <property type="project" value="GOC"/>
</dbReference>
<reference evidence="13" key="1">
    <citation type="submission" date="2023-11" db="EMBL/GenBank/DDBJ databases">
        <authorList>
            <person name="Alioto T."/>
            <person name="Alioto T."/>
            <person name="Gomez Garrido J."/>
        </authorList>
    </citation>
    <scope>NUCLEOTIDE SEQUENCE</scope>
</reference>
<evidence type="ECO:0000259" key="12">
    <source>
        <dbReference type="Pfam" id="PF17189"/>
    </source>
</evidence>
<keyword evidence="14" id="KW-1185">Reference proteome</keyword>
<evidence type="ECO:0000256" key="1">
    <source>
        <dbReference type="ARBA" id="ARBA00004613"/>
    </source>
</evidence>
<feature type="domain" description="Glycosyl hydrolase family 30 beta sandwich" evidence="12">
    <location>
        <begin position="431"/>
        <end position="488"/>
    </location>
</feature>
<evidence type="ECO:0000256" key="10">
    <source>
        <dbReference type="SAM" id="SignalP"/>
    </source>
</evidence>
<comment type="catalytic activity">
    <reaction evidence="7">
        <text>Random hydrolysis of (1-&gt;6)-linkages in (1-&gt;6)-beta-D-glucans.</text>
        <dbReference type="EC" id="3.2.1.75"/>
    </reaction>
</comment>
<evidence type="ECO:0000256" key="3">
    <source>
        <dbReference type="ARBA" id="ARBA00022525"/>
    </source>
</evidence>
<dbReference type="GO" id="GO:0006680">
    <property type="term" value="P:glucosylceramide catabolic process"/>
    <property type="evidence" value="ECO:0007669"/>
    <property type="project" value="TreeGrafter"/>
</dbReference>
<keyword evidence="4 10" id="KW-0732">Signal</keyword>
<evidence type="ECO:0000313" key="14">
    <source>
        <dbReference type="Proteomes" id="UP001296104"/>
    </source>
</evidence>
<proteinExistence type="inferred from homology"/>
<dbReference type="InterPro" id="IPR013780">
    <property type="entry name" value="Glyco_hydro_b"/>
</dbReference>
<evidence type="ECO:0000256" key="2">
    <source>
        <dbReference type="ARBA" id="ARBA00005382"/>
    </source>
</evidence>
<accession>A0AAI9EDV5</accession>
<comment type="similarity">
    <text evidence="2 9">Belongs to the glycosyl hydrolase 30 family.</text>
</comment>
<evidence type="ECO:0000256" key="8">
    <source>
        <dbReference type="ARBA" id="ARBA00038935"/>
    </source>
</evidence>
<comment type="caution">
    <text evidence="13">The sequence shown here is derived from an EMBL/GenBank/DDBJ whole genome shotgun (WGS) entry which is preliminary data.</text>
</comment>
<feature type="signal peptide" evidence="10">
    <location>
        <begin position="1"/>
        <end position="20"/>
    </location>
</feature>
<keyword evidence="3" id="KW-0964">Secreted</keyword>
<evidence type="ECO:0000256" key="5">
    <source>
        <dbReference type="ARBA" id="ARBA00022801"/>
    </source>
</evidence>
<comment type="subcellular location">
    <subcellularLocation>
        <location evidence="1">Secreted</location>
    </subcellularLocation>
</comment>
<dbReference type="PANTHER" id="PTHR11069:SF23">
    <property type="entry name" value="LYSOSOMAL ACID GLUCOSYLCERAMIDASE"/>
    <property type="match status" value="1"/>
</dbReference>
<organism evidence="13 14">
    <name type="scientific">Lecanosticta acicola</name>
    <dbReference type="NCBI Taxonomy" id="111012"/>
    <lineage>
        <taxon>Eukaryota</taxon>
        <taxon>Fungi</taxon>
        <taxon>Dikarya</taxon>
        <taxon>Ascomycota</taxon>
        <taxon>Pezizomycotina</taxon>
        <taxon>Dothideomycetes</taxon>
        <taxon>Dothideomycetidae</taxon>
        <taxon>Mycosphaerellales</taxon>
        <taxon>Mycosphaerellaceae</taxon>
        <taxon>Lecanosticta</taxon>
    </lineage>
</organism>